<dbReference type="PANTHER" id="PTHR31852">
    <property type="entry name" value="LATE EMBRYOGENESIS ABUNDANT (LEA) HYDROXYPROLINE-RICH GLYCOPROTEIN FAMILY"/>
    <property type="match status" value="1"/>
</dbReference>
<name>A0A8S0RG48_OLEEU</name>
<comment type="caution">
    <text evidence="1">The sequence shown here is derived from an EMBL/GenBank/DDBJ whole genome shotgun (WGS) entry which is preliminary data.</text>
</comment>
<accession>A0A8S0RG48</accession>
<keyword evidence="2" id="KW-1185">Reference proteome</keyword>
<dbReference type="OrthoDB" id="685087at2759"/>
<proteinExistence type="predicted"/>
<organism evidence="1 2">
    <name type="scientific">Olea europaea subsp. europaea</name>
    <dbReference type="NCBI Taxonomy" id="158383"/>
    <lineage>
        <taxon>Eukaryota</taxon>
        <taxon>Viridiplantae</taxon>
        <taxon>Streptophyta</taxon>
        <taxon>Embryophyta</taxon>
        <taxon>Tracheophyta</taxon>
        <taxon>Spermatophyta</taxon>
        <taxon>Magnoliopsida</taxon>
        <taxon>eudicotyledons</taxon>
        <taxon>Gunneridae</taxon>
        <taxon>Pentapetalae</taxon>
        <taxon>asterids</taxon>
        <taxon>lamiids</taxon>
        <taxon>Lamiales</taxon>
        <taxon>Oleaceae</taxon>
        <taxon>Oleeae</taxon>
        <taxon>Olea</taxon>
    </lineage>
</organism>
<sequence>MVAIVFLLSIVAGAVVIYFFPFKPKPLKIAVDTVQFPVFSIKNGTVKFEFFQFVIVIVIVIVTNPNCDEFSHYDSSLQLVYSGEPMGLVFIPAGMISGGGS</sequence>
<reference evidence="1 2" key="1">
    <citation type="submission" date="2019-12" db="EMBL/GenBank/DDBJ databases">
        <authorList>
            <person name="Alioto T."/>
            <person name="Alioto T."/>
            <person name="Gomez Garrido J."/>
        </authorList>
    </citation>
    <scope>NUCLEOTIDE SEQUENCE [LARGE SCALE GENOMIC DNA]</scope>
</reference>
<dbReference type="Gramene" id="OE9A058714T1">
    <property type="protein sequence ID" value="OE9A058714C1"/>
    <property type="gene ID" value="OE9A058714"/>
</dbReference>
<protein>
    <submittedName>
        <fullName evidence="1">Late embryogenesis abundant, LEA-14</fullName>
    </submittedName>
</protein>
<dbReference type="EMBL" id="CACTIH010003617">
    <property type="protein sequence ID" value="CAA2978292.1"/>
    <property type="molecule type" value="Genomic_DNA"/>
</dbReference>
<dbReference type="InterPro" id="IPR055301">
    <property type="entry name" value="Lea14-like_2"/>
</dbReference>
<evidence type="ECO:0000313" key="2">
    <source>
        <dbReference type="Proteomes" id="UP000594638"/>
    </source>
</evidence>
<gene>
    <name evidence="1" type="ORF">OLEA9_A058714</name>
</gene>
<dbReference type="AlphaFoldDB" id="A0A8S0RG48"/>
<dbReference type="Proteomes" id="UP000594638">
    <property type="component" value="Unassembled WGS sequence"/>
</dbReference>
<evidence type="ECO:0000313" key="1">
    <source>
        <dbReference type="EMBL" id="CAA2978292.1"/>
    </source>
</evidence>